<organism evidence="2 3">
    <name type="scientific">Actinomortierella ambigua</name>
    <dbReference type="NCBI Taxonomy" id="1343610"/>
    <lineage>
        <taxon>Eukaryota</taxon>
        <taxon>Fungi</taxon>
        <taxon>Fungi incertae sedis</taxon>
        <taxon>Mucoromycota</taxon>
        <taxon>Mortierellomycotina</taxon>
        <taxon>Mortierellomycetes</taxon>
        <taxon>Mortierellales</taxon>
        <taxon>Mortierellaceae</taxon>
        <taxon>Actinomortierella</taxon>
    </lineage>
</organism>
<keyword evidence="3" id="KW-1185">Reference proteome</keyword>
<sequence length="99" mass="10236">MKTITNDLELIIDSTTVREWASRKASTALPRLTLVVLVLECYGSDGVFEAGTEEYMASPVDYGGDDGDGDGDGDDDGGGGGDGGGIAIAGKKYSGELWL</sequence>
<dbReference type="AlphaFoldDB" id="A0A9P6Q933"/>
<feature type="region of interest" description="Disordered" evidence="1">
    <location>
        <begin position="58"/>
        <end position="85"/>
    </location>
</feature>
<name>A0A9P6Q933_9FUNG</name>
<reference evidence="2" key="1">
    <citation type="journal article" date="2020" name="Fungal Divers.">
        <title>Resolving the Mortierellaceae phylogeny through synthesis of multi-gene phylogenetics and phylogenomics.</title>
        <authorList>
            <person name="Vandepol N."/>
            <person name="Liber J."/>
            <person name="Desiro A."/>
            <person name="Na H."/>
            <person name="Kennedy M."/>
            <person name="Barry K."/>
            <person name="Grigoriev I.V."/>
            <person name="Miller A.N."/>
            <person name="O'Donnell K."/>
            <person name="Stajich J.E."/>
            <person name="Bonito G."/>
        </authorList>
    </citation>
    <scope>NUCLEOTIDE SEQUENCE</scope>
    <source>
        <strain evidence="2">BC1065</strain>
    </source>
</reference>
<feature type="compositionally biased region" description="Acidic residues" evidence="1">
    <location>
        <begin position="63"/>
        <end position="77"/>
    </location>
</feature>
<gene>
    <name evidence="2" type="ORF">DFQ27_002669</name>
</gene>
<dbReference type="EMBL" id="JAAAJB010000200">
    <property type="protein sequence ID" value="KAG0261992.1"/>
    <property type="molecule type" value="Genomic_DNA"/>
</dbReference>
<proteinExistence type="predicted"/>
<evidence type="ECO:0000313" key="3">
    <source>
        <dbReference type="Proteomes" id="UP000807716"/>
    </source>
</evidence>
<evidence type="ECO:0000256" key="1">
    <source>
        <dbReference type="SAM" id="MobiDB-lite"/>
    </source>
</evidence>
<protein>
    <submittedName>
        <fullName evidence="2">Uncharacterized protein</fullName>
    </submittedName>
</protein>
<accession>A0A9P6Q933</accession>
<dbReference type="Proteomes" id="UP000807716">
    <property type="component" value="Unassembled WGS sequence"/>
</dbReference>
<evidence type="ECO:0000313" key="2">
    <source>
        <dbReference type="EMBL" id="KAG0261992.1"/>
    </source>
</evidence>
<comment type="caution">
    <text evidence="2">The sequence shown here is derived from an EMBL/GenBank/DDBJ whole genome shotgun (WGS) entry which is preliminary data.</text>
</comment>